<dbReference type="EMBL" id="KN847551">
    <property type="protein sequence ID" value="KIW02098.1"/>
    <property type="molecule type" value="Genomic_DNA"/>
</dbReference>
<dbReference type="AlphaFoldDB" id="A0A0D2A5U6"/>
<dbReference type="OrthoDB" id="21266at2759"/>
<protein>
    <recommendedName>
        <fullName evidence="1">CID domain-containing protein</fullName>
    </recommendedName>
</protein>
<dbReference type="InterPro" id="IPR024638">
    <property type="entry name" value="Ctk3_N"/>
</dbReference>
<dbReference type="GeneID" id="27314561"/>
<sequence length="256" mass="28982">MSDPFAIRMNFKRSYLEKLTSNPASQMRAAAYAVKYREQDEDLHSCILEQLDASNINLRANIMYFLEYLCELSKHEGCTQYIASITRDLPTIVDLVAPGTKAGAMNIKVVLKVLHSLVQKSILPEDLVANLSSQLEARSKEAEASISNPGTAGLVERNDGINELDHEAIEQRMEEDRERHKRLREDAWAVDFDKEADALMDAARRAGGLTEKLMQECRDDARERTVAVELDKKKWEEIMARGTHPSSARQQDVEMT</sequence>
<dbReference type="GO" id="GO:0045943">
    <property type="term" value="P:positive regulation of transcription by RNA polymerase I"/>
    <property type="evidence" value="ECO:0007669"/>
    <property type="project" value="TreeGrafter"/>
</dbReference>
<dbReference type="VEuPathDB" id="FungiDB:PV09_06588"/>
<dbReference type="Gene3D" id="1.25.40.90">
    <property type="match status" value="1"/>
</dbReference>
<dbReference type="InterPro" id="IPR042326">
    <property type="entry name" value="Ctk3"/>
</dbReference>
<dbReference type="InParanoid" id="A0A0D2A5U6"/>
<dbReference type="InterPro" id="IPR024637">
    <property type="entry name" value="Ctk3_C"/>
</dbReference>
<dbReference type="Pfam" id="PF12350">
    <property type="entry name" value="CTK3_C"/>
    <property type="match status" value="1"/>
</dbReference>
<dbReference type="Pfam" id="PF12243">
    <property type="entry name" value="CTK3"/>
    <property type="match status" value="1"/>
</dbReference>
<organism evidence="2 3">
    <name type="scientific">Verruconis gallopava</name>
    <dbReference type="NCBI Taxonomy" id="253628"/>
    <lineage>
        <taxon>Eukaryota</taxon>
        <taxon>Fungi</taxon>
        <taxon>Dikarya</taxon>
        <taxon>Ascomycota</taxon>
        <taxon>Pezizomycotina</taxon>
        <taxon>Dothideomycetes</taxon>
        <taxon>Pleosporomycetidae</taxon>
        <taxon>Venturiales</taxon>
        <taxon>Sympoventuriaceae</taxon>
        <taxon>Verruconis</taxon>
    </lineage>
</organism>
<evidence type="ECO:0000313" key="3">
    <source>
        <dbReference type="Proteomes" id="UP000053259"/>
    </source>
</evidence>
<dbReference type="RefSeq" id="XP_016211967.1">
    <property type="nucleotide sequence ID" value="XM_016360255.1"/>
</dbReference>
<proteinExistence type="predicted"/>
<evidence type="ECO:0000313" key="2">
    <source>
        <dbReference type="EMBL" id="KIW02098.1"/>
    </source>
</evidence>
<dbReference type="InterPro" id="IPR006569">
    <property type="entry name" value="CID_dom"/>
</dbReference>
<dbReference type="PROSITE" id="PS51391">
    <property type="entry name" value="CID"/>
    <property type="match status" value="1"/>
</dbReference>
<dbReference type="GO" id="GO:0032786">
    <property type="term" value="P:positive regulation of DNA-templated transcription, elongation"/>
    <property type="evidence" value="ECO:0007669"/>
    <property type="project" value="InterPro"/>
</dbReference>
<keyword evidence="3" id="KW-1185">Reference proteome</keyword>
<name>A0A0D2A5U6_9PEZI</name>
<gene>
    <name evidence="2" type="ORF">PV09_06588</name>
</gene>
<dbReference type="PANTHER" id="PTHR28291:SF1">
    <property type="entry name" value="CTD KINASE SUBUNIT GAMMA"/>
    <property type="match status" value="1"/>
</dbReference>
<accession>A0A0D2A5U6</accession>
<reference evidence="2 3" key="1">
    <citation type="submission" date="2015-01" db="EMBL/GenBank/DDBJ databases">
        <title>The Genome Sequence of Ochroconis gallopava CBS43764.</title>
        <authorList>
            <consortium name="The Broad Institute Genomics Platform"/>
            <person name="Cuomo C."/>
            <person name="de Hoog S."/>
            <person name="Gorbushina A."/>
            <person name="Stielow B."/>
            <person name="Teixiera M."/>
            <person name="Abouelleil A."/>
            <person name="Chapman S.B."/>
            <person name="Priest M."/>
            <person name="Young S.K."/>
            <person name="Wortman J."/>
            <person name="Nusbaum C."/>
            <person name="Birren B."/>
        </authorList>
    </citation>
    <scope>NUCLEOTIDE SEQUENCE [LARGE SCALE GENOMIC DNA]</scope>
    <source>
        <strain evidence="2 3">CBS 43764</strain>
    </source>
</reference>
<dbReference type="STRING" id="253628.A0A0D2A5U6"/>
<dbReference type="InterPro" id="IPR008942">
    <property type="entry name" value="ENTH_VHS"/>
</dbReference>
<dbReference type="Proteomes" id="UP000053259">
    <property type="component" value="Unassembled WGS sequence"/>
</dbReference>
<dbReference type="GO" id="GO:0070692">
    <property type="term" value="C:CTDK-1 complex"/>
    <property type="evidence" value="ECO:0007669"/>
    <property type="project" value="InterPro"/>
</dbReference>
<feature type="domain" description="CID" evidence="1">
    <location>
        <begin position="3"/>
        <end position="139"/>
    </location>
</feature>
<dbReference type="PANTHER" id="PTHR28291">
    <property type="entry name" value="CTD KINASE SUBUNIT GAMMA"/>
    <property type="match status" value="1"/>
</dbReference>
<evidence type="ECO:0000259" key="1">
    <source>
        <dbReference type="PROSITE" id="PS51391"/>
    </source>
</evidence>
<dbReference type="HOGENOM" id="CLU_051552_0_0_1"/>